<gene>
    <name evidence="1" type="ORF">AMJ52_05385</name>
</gene>
<evidence type="ECO:0000313" key="2">
    <source>
        <dbReference type="Proteomes" id="UP000051012"/>
    </source>
</evidence>
<evidence type="ECO:0000313" key="1">
    <source>
        <dbReference type="EMBL" id="KPJ72716.1"/>
    </source>
</evidence>
<dbReference type="PATRIC" id="fig|1703772.3.peg.1686"/>
<sequence>MEKMVLRIFQREIERQSNFAIIAMEQIKSGLANDNLDLVWYAIQNFLVAVGNISKIFWPPKSMYQKRGEELRKGLSIKDDSPIRPRNFRNHFEHFDERLEKWATSSKRHGFADSNIGPSDMIAGIDPEDFLRNFDPTSWTLTFRGDRYELKPIIKAIYDLYPKVSAEANKPW</sequence>
<accession>A0A0S7YF64</accession>
<reference evidence="1 2" key="1">
    <citation type="journal article" date="2015" name="Microbiome">
        <title>Genomic resolution of linkages in carbon, nitrogen, and sulfur cycling among widespread estuary sediment bacteria.</title>
        <authorList>
            <person name="Baker B.J."/>
            <person name="Lazar C.S."/>
            <person name="Teske A.P."/>
            <person name="Dick G.J."/>
        </authorList>
    </citation>
    <scope>NUCLEOTIDE SEQUENCE [LARGE SCALE GENOMIC DNA]</scope>
    <source>
        <strain evidence="1">DG_78</strain>
    </source>
</reference>
<dbReference type="Proteomes" id="UP000051012">
    <property type="component" value="Unassembled WGS sequence"/>
</dbReference>
<dbReference type="EMBL" id="LJNI01000059">
    <property type="protein sequence ID" value="KPJ72716.1"/>
    <property type="molecule type" value="Genomic_DNA"/>
</dbReference>
<dbReference type="AlphaFoldDB" id="A0A0S7YF64"/>
<organism evidence="1 2">
    <name type="scientific">candidate division TA06 bacterium DG_78</name>
    <dbReference type="NCBI Taxonomy" id="1703772"/>
    <lineage>
        <taxon>Bacteria</taxon>
        <taxon>Bacteria division TA06</taxon>
    </lineage>
</organism>
<comment type="caution">
    <text evidence="1">The sequence shown here is derived from an EMBL/GenBank/DDBJ whole genome shotgun (WGS) entry which is preliminary data.</text>
</comment>
<protein>
    <submittedName>
        <fullName evidence="1">Uncharacterized protein</fullName>
    </submittedName>
</protein>
<name>A0A0S7YF64_UNCT6</name>
<proteinExistence type="predicted"/>